<sequence>MDSEEVNELITSEVDGISDSKLKGFIKEILKIERGNMGKDNFEYKEDYKNLIKQYMESGDS</sequence>
<gene>
    <name evidence="1" type="ordered locus">Hqrw_2254</name>
</gene>
<dbReference type="GeneID" id="12446983"/>
<dbReference type="Proteomes" id="UP000007954">
    <property type="component" value="Chromosome"/>
</dbReference>
<dbReference type="OrthoDB" id="193303at2157"/>
<dbReference type="EMBL" id="FR746099">
    <property type="protein sequence ID" value="CCC40139.1"/>
    <property type="molecule type" value="Genomic_DNA"/>
</dbReference>
<accession>G0LHA5</accession>
<proteinExistence type="predicted"/>
<dbReference type="AlphaFoldDB" id="G0LHA5"/>
<evidence type="ECO:0000313" key="2">
    <source>
        <dbReference type="Proteomes" id="UP000007954"/>
    </source>
</evidence>
<dbReference type="KEGG" id="hwc:Hqrw_2254"/>
<dbReference type="HOGENOM" id="CLU_2911474_0_0_2"/>
<reference evidence="1 2" key="1">
    <citation type="journal article" date="2011" name="PLoS ONE">
        <title>Haloquadratum walsbyi: limited diversity in a global pond.</title>
        <authorList>
            <person name="Dyall-Smith M."/>
            <person name="Pfeiffer F."/>
            <person name="Klee K."/>
            <person name="Palm P."/>
            <person name="Gross K."/>
            <person name="Schuster S.C."/>
            <person name="Rampp M."/>
            <person name="Oesterhelt D."/>
        </authorList>
    </citation>
    <scope>NUCLEOTIDE SEQUENCE [LARGE SCALE GENOMIC DNA]</scope>
    <source>
        <strain evidence="2">DSM 16854 / JCM 12705 / C23</strain>
    </source>
</reference>
<evidence type="ECO:0000313" key="1">
    <source>
        <dbReference type="EMBL" id="CCC40139.1"/>
    </source>
</evidence>
<organism evidence="1 2">
    <name type="scientific">Haloquadratum walsbyi (strain DSM 16854 / JCM 12705 / C23)</name>
    <dbReference type="NCBI Taxonomy" id="768065"/>
    <lineage>
        <taxon>Archaea</taxon>
        <taxon>Methanobacteriati</taxon>
        <taxon>Methanobacteriota</taxon>
        <taxon>Stenosarchaea group</taxon>
        <taxon>Halobacteria</taxon>
        <taxon>Halobacteriales</taxon>
        <taxon>Haloferacaceae</taxon>
        <taxon>Haloquadratum</taxon>
    </lineage>
</organism>
<dbReference type="RefSeq" id="WP_014555846.1">
    <property type="nucleotide sequence ID" value="NC_017459.1"/>
</dbReference>
<name>G0LHA5_HALWC</name>
<protein>
    <submittedName>
        <fullName evidence="1">Uncharacterized protein</fullName>
    </submittedName>
</protein>